<accession>A0A1I8C022</accession>
<feature type="region of interest" description="Disordered" evidence="1">
    <location>
        <begin position="100"/>
        <end position="130"/>
    </location>
</feature>
<evidence type="ECO:0000313" key="2">
    <source>
        <dbReference type="Proteomes" id="UP000095281"/>
    </source>
</evidence>
<evidence type="ECO:0000313" key="3">
    <source>
        <dbReference type="WBParaSite" id="MhA1_Contig9.frz3.gene14"/>
    </source>
</evidence>
<feature type="compositionally biased region" description="Acidic residues" evidence="1">
    <location>
        <begin position="117"/>
        <end position="130"/>
    </location>
</feature>
<dbReference type="WBParaSite" id="MhA1_Contig9.frz3.gene14">
    <property type="protein sequence ID" value="MhA1_Contig9.frz3.gene14"/>
    <property type="gene ID" value="MhA1_Contig9.frz3.gene14"/>
</dbReference>
<organism evidence="2 3">
    <name type="scientific">Meloidogyne hapla</name>
    <name type="common">Root-knot nematode worm</name>
    <dbReference type="NCBI Taxonomy" id="6305"/>
    <lineage>
        <taxon>Eukaryota</taxon>
        <taxon>Metazoa</taxon>
        <taxon>Ecdysozoa</taxon>
        <taxon>Nematoda</taxon>
        <taxon>Chromadorea</taxon>
        <taxon>Rhabditida</taxon>
        <taxon>Tylenchina</taxon>
        <taxon>Tylenchomorpha</taxon>
        <taxon>Tylenchoidea</taxon>
        <taxon>Meloidogynidae</taxon>
        <taxon>Meloidogyninae</taxon>
        <taxon>Meloidogyne</taxon>
    </lineage>
</organism>
<keyword evidence="2" id="KW-1185">Reference proteome</keyword>
<protein>
    <submittedName>
        <fullName evidence="3">General stress protein</fullName>
    </submittedName>
</protein>
<evidence type="ECO:0000256" key="1">
    <source>
        <dbReference type="SAM" id="MobiDB-lite"/>
    </source>
</evidence>
<dbReference type="Proteomes" id="UP000095281">
    <property type="component" value="Unplaced"/>
</dbReference>
<feature type="compositionally biased region" description="Basic and acidic residues" evidence="1">
    <location>
        <begin position="100"/>
        <end position="116"/>
    </location>
</feature>
<name>A0A1I8C022_MELHA</name>
<dbReference type="AlphaFoldDB" id="A0A1I8C022"/>
<proteinExistence type="predicted"/>
<reference evidence="3" key="1">
    <citation type="submission" date="2016-11" db="UniProtKB">
        <authorList>
            <consortium name="WormBaseParasite"/>
        </authorList>
    </citation>
    <scope>IDENTIFICATION</scope>
</reference>
<sequence length="130" mass="15164">MTNKQIEQQIQNMDKLFKLQGKIGFLIKEVPEEFKDEAVCSTVSQTSGHHLNKLLKLKGMVDVFIREIPEDRYHTSYKNPVAVFDKGQVTLVKSFKEKQMEEAKKEATERRASEEKLEVDESEENEQMEE</sequence>